<dbReference type="AlphaFoldDB" id="A0A419DAL7"/>
<organism evidence="1 2">
    <name type="scientific">candidate division WS5 bacterium</name>
    <dbReference type="NCBI Taxonomy" id="2093353"/>
    <lineage>
        <taxon>Bacteria</taxon>
        <taxon>candidate division WS5</taxon>
    </lineage>
</organism>
<reference evidence="1 2" key="1">
    <citation type="journal article" date="2017" name="ISME J.">
        <title>Energy and carbon metabolisms in a deep terrestrial subsurface fluid microbial community.</title>
        <authorList>
            <person name="Momper L."/>
            <person name="Jungbluth S.P."/>
            <person name="Lee M.D."/>
            <person name="Amend J.P."/>
        </authorList>
    </citation>
    <scope>NUCLEOTIDE SEQUENCE [LARGE SCALE GENOMIC DNA]</scope>
    <source>
        <strain evidence="1">SURF_29</strain>
    </source>
</reference>
<dbReference type="Proteomes" id="UP000285655">
    <property type="component" value="Unassembled WGS sequence"/>
</dbReference>
<protein>
    <submittedName>
        <fullName evidence="1">Uncharacterized protein</fullName>
    </submittedName>
</protein>
<evidence type="ECO:0000313" key="2">
    <source>
        <dbReference type="Proteomes" id="UP000285655"/>
    </source>
</evidence>
<comment type="caution">
    <text evidence="1">The sequence shown here is derived from an EMBL/GenBank/DDBJ whole genome shotgun (WGS) entry which is preliminary data.</text>
</comment>
<proteinExistence type="predicted"/>
<sequence>MTKLKKPIKIILIGKIKKFLKMKNKRLDFKNTDQLQKQIDRIQPLVFSRFEKDKEFFYLDLLNIGLLNRTYELVETSIWALKKDRPQTTAHMLRGLIETLAFIYYWASKIGEANSNQDKNELVKAALFGTRDKSTKFESINILSCLKKAKERFPNLEDNYKDVCELVHPNSSSHFHFLKATREGKSALAIIPFYEFKEKDRERSLNQIGECAFHIINIAELYLVSISQPKPTN</sequence>
<name>A0A419DAL7_9BACT</name>
<gene>
    <name evidence="1" type="ORF">C4544_07230</name>
</gene>
<accession>A0A419DAL7</accession>
<evidence type="ECO:0000313" key="1">
    <source>
        <dbReference type="EMBL" id="RJO60120.1"/>
    </source>
</evidence>
<dbReference type="EMBL" id="QZJW01000055">
    <property type="protein sequence ID" value="RJO60120.1"/>
    <property type="molecule type" value="Genomic_DNA"/>
</dbReference>